<dbReference type="EMBL" id="DS989825">
    <property type="protein sequence ID" value="EFR02242.1"/>
    <property type="molecule type" value="Genomic_DNA"/>
</dbReference>
<accession>E4UVB5</accession>
<dbReference type="OrthoDB" id="2663223at2759"/>
<proteinExistence type="predicted"/>
<dbReference type="RefSeq" id="XP_003172653.1">
    <property type="nucleotide sequence ID" value="XM_003172605.1"/>
</dbReference>
<dbReference type="STRING" id="535722.E4UVB5"/>
<dbReference type="eggNOG" id="KOG0017">
    <property type="taxonomic scope" value="Eukaryota"/>
</dbReference>
<reference evidence="2" key="1">
    <citation type="journal article" date="2012" name="MBio">
        <title>Comparative genome analysis of Trichophyton rubrum and related dermatophytes reveals candidate genes involved in infection.</title>
        <authorList>
            <person name="Martinez D.A."/>
            <person name="Oliver B.G."/>
            <person name="Graeser Y."/>
            <person name="Goldberg J.M."/>
            <person name="Li W."/>
            <person name="Martinez-Rossi N.M."/>
            <person name="Monod M."/>
            <person name="Shelest E."/>
            <person name="Barton R.C."/>
            <person name="Birch E."/>
            <person name="Brakhage A.A."/>
            <person name="Chen Z."/>
            <person name="Gurr S.J."/>
            <person name="Heiman D."/>
            <person name="Heitman J."/>
            <person name="Kosti I."/>
            <person name="Rossi A."/>
            <person name="Saif S."/>
            <person name="Samalova M."/>
            <person name="Saunders C.W."/>
            <person name="Shea T."/>
            <person name="Summerbell R.C."/>
            <person name="Xu J."/>
            <person name="Young S."/>
            <person name="Zeng Q."/>
            <person name="Birren B.W."/>
            <person name="Cuomo C.A."/>
            <person name="White T.C."/>
        </authorList>
    </citation>
    <scope>NUCLEOTIDE SEQUENCE [LARGE SCALE GENOMIC DNA]</scope>
    <source>
        <strain evidence="2">ATCC MYA-4604 / CBS 118893</strain>
    </source>
</reference>
<dbReference type="HOGENOM" id="CLU_1740051_0_0_1"/>
<dbReference type="InParanoid" id="E4UVB5"/>
<keyword evidence="2" id="KW-1185">Reference proteome</keyword>
<dbReference type="OMA" id="NWENTYE"/>
<dbReference type="GeneID" id="10027926"/>
<gene>
    <name evidence="1" type="ORF">MGYG_05245</name>
</gene>
<dbReference type="VEuPathDB" id="FungiDB:MGYG_05245"/>
<organism evidence="2">
    <name type="scientific">Arthroderma gypseum (strain ATCC MYA-4604 / CBS 118893)</name>
    <name type="common">Microsporum gypseum</name>
    <dbReference type="NCBI Taxonomy" id="535722"/>
    <lineage>
        <taxon>Eukaryota</taxon>
        <taxon>Fungi</taxon>
        <taxon>Dikarya</taxon>
        <taxon>Ascomycota</taxon>
        <taxon>Pezizomycotina</taxon>
        <taxon>Eurotiomycetes</taxon>
        <taxon>Eurotiomycetidae</taxon>
        <taxon>Onygenales</taxon>
        <taxon>Arthrodermataceae</taxon>
        <taxon>Nannizzia</taxon>
    </lineage>
</organism>
<name>E4UVB5_ARTGP</name>
<evidence type="ECO:0000313" key="1">
    <source>
        <dbReference type="EMBL" id="EFR02242.1"/>
    </source>
</evidence>
<sequence>MDDDTTTIKTYILRSERDWDLWYAYMYGFARSRRIWDLVNPEIEGEPAFLTKPPRPTRPPPDADVILKEEYMMDLAEREVAMYKFDREQQALSEFRDRLVFSVQHYIMNRLAREEHCHVIFKALKERLCPTELDRRREVRKRWKALTNGP</sequence>
<evidence type="ECO:0000313" key="2">
    <source>
        <dbReference type="Proteomes" id="UP000002669"/>
    </source>
</evidence>
<dbReference type="AlphaFoldDB" id="E4UVB5"/>
<protein>
    <submittedName>
        <fullName evidence="1">Uncharacterized protein</fullName>
    </submittedName>
</protein>
<dbReference type="Proteomes" id="UP000002669">
    <property type="component" value="Unassembled WGS sequence"/>
</dbReference>